<sequence>MEFMTTKYKKIQHAPPYLRVYLLSVQKIILLSFYSLMTTLGI</sequence>
<organism evidence="1">
    <name type="scientific">hydrothermal vent metagenome</name>
    <dbReference type="NCBI Taxonomy" id="652676"/>
    <lineage>
        <taxon>unclassified sequences</taxon>
        <taxon>metagenomes</taxon>
        <taxon>ecological metagenomes</taxon>
    </lineage>
</organism>
<dbReference type="AlphaFoldDB" id="A0A3B0YGZ2"/>
<name>A0A3B0YGZ2_9ZZZZ</name>
<protein>
    <submittedName>
        <fullName evidence="1">Uncharacterized protein</fullName>
    </submittedName>
</protein>
<proteinExistence type="predicted"/>
<reference evidence="1" key="1">
    <citation type="submission" date="2018-06" db="EMBL/GenBank/DDBJ databases">
        <authorList>
            <person name="Zhirakovskaya E."/>
        </authorList>
    </citation>
    <scope>NUCLEOTIDE SEQUENCE</scope>
</reference>
<evidence type="ECO:0000313" key="1">
    <source>
        <dbReference type="EMBL" id="VAW75423.1"/>
    </source>
</evidence>
<gene>
    <name evidence="1" type="ORF">MNBD_GAMMA15-523</name>
</gene>
<dbReference type="EMBL" id="UOFN01000047">
    <property type="protein sequence ID" value="VAW75423.1"/>
    <property type="molecule type" value="Genomic_DNA"/>
</dbReference>
<accession>A0A3B0YGZ2</accession>